<evidence type="ECO:0000313" key="3">
    <source>
        <dbReference type="Proteomes" id="UP000637002"/>
    </source>
</evidence>
<dbReference type="SUPFAM" id="SSF51679">
    <property type="entry name" value="Bacterial luciferase-like"/>
    <property type="match status" value="1"/>
</dbReference>
<accession>A0A916XIY1</accession>
<dbReference type="InterPro" id="IPR050766">
    <property type="entry name" value="Bact_Lucif_Oxidored"/>
</dbReference>
<gene>
    <name evidence="2" type="ORF">GCM10010994_38710</name>
</gene>
<sequence length="358" mass="40009">MDFGILFTSHPNIDVELYPHRDVHHRVTQQILAADRLGYDYAWIAEHHFSNKYGIMPDIYVYAAYIAALTKRIKLGAAVVALPLANPVRVVENAAFLDVLSNGRFVLGFGSGYRPYEFEGFGVPFDERRDIQEEALPLIYQMFAEKKVKHKGKYFNIDIDGDYEIFPHSIQQPYPPLYLAGATERSIGVAGRMGFGLMLSSLTPTDGLANDVKAYRAALEETPARLRSNPARGEIDVARWVYVAETDAQAKADSEAGLLRHFSHFDGKQTVGYLGVVSQGKRSDDQGSKYDDLLTHTIIHGSPSTVREKIEQLHARTGFTSLMLHYPPYYGADKTLASLTMFAEEVMPKLKGRSKKAA</sequence>
<organism evidence="2 3">
    <name type="scientific">Chelatococcus reniformis</name>
    <dbReference type="NCBI Taxonomy" id="1494448"/>
    <lineage>
        <taxon>Bacteria</taxon>
        <taxon>Pseudomonadati</taxon>
        <taxon>Pseudomonadota</taxon>
        <taxon>Alphaproteobacteria</taxon>
        <taxon>Hyphomicrobiales</taxon>
        <taxon>Chelatococcaceae</taxon>
        <taxon>Chelatococcus</taxon>
    </lineage>
</organism>
<evidence type="ECO:0000313" key="2">
    <source>
        <dbReference type="EMBL" id="GGC76655.1"/>
    </source>
</evidence>
<reference evidence="2" key="1">
    <citation type="journal article" date="2014" name="Int. J. Syst. Evol. Microbiol.">
        <title>Complete genome sequence of Corynebacterium casei LMG S-19264T (=DSM 44701T), isolated from a smear-ripened cheese.</title>
        <authorList>
            <consortium name="US DOE Joint Genome Institute (JGI-PGF)"/>
            <person name="Walter F."/>
            <person name="Albersmeier A."/>
            <person name="Kalinowski J."/>
            <person name="Ruckert C."/>
        </authorList>
    </citation>
    <scope>NUCLEOTIDE SEQUENCE</scope>
    <source>
        <strain evidence="2">CGMCC 1.12919</strain>
    </source>
</reference>
<dbReference type="AlphaFoldDB" id="A0A916XIY1"/>
<proteinExistence type="predicted"/>
<comment type="caution">
    <text evidence="2">The sequence shown here is derived from an EMBL/GenBank/DDBJ whole genome shotgun (WGS) entry which is preliminary data.</text>
</comment>
<evidence type="ECO:0000259" key="1">
    <source>
        <dbReference type="Pfam" id="PF00296"/>
    </source>
</evidence>
<dbReference type="InterPro" id="IPR036661">
    <property type="entry name" value="Luciferase-like_sf"/>
</dbReference>
<dbReference type="Gene3D" id="3.20.20.30">
    <property type="entry name" value="Luciferase-like domain"/>
    <property type="match status" value="1"/>
</dbReference>
<dbReference type="GO" id="GO:0016705">
    <property type="term" value="F:oxidoreductase activity, acting on paired donors, with incorporation or reduction of molecular oxygen"/>
    <property type="evidence" value="ECO:0007669"/>
    <property type="project" value="InterPro"/>
</dbReference>
<name>A0A916XIY1_9HYPH</name>
<dbReference type="PANTHER" id="PTHR30137">
    <property type="entry name" value="LUCIFERASE-LIKE MONOOXYGENASE"/>
    <property type="match status" value="1"/>
</dbReference>
<dbReference type="InterPro" id="IPR011251">
    <property type="entry name" value="Luciferase-like_dom"/>
</dbReference>
<keyword evidence="3" id="KW-1185">Reference proteome</keyword>
<dbReference type="Pfam" id="PF00296">
    <property type="entry name" value="Bac_luciferase"/>
    <property type="match status" value="1"/>
</dbReference>
<feature type="domain" description="Luciferase-like" evidence="1">
    <location>
        <begin position="1"/>
        <end position="318"/>
    </location>
</feature>
<dbReference type="EMBL" id="BMGG01000007">
    <property type="protein sequence ID" value="GGC76655.1"/>
    <property type="molecule type" value="Genomic_DNA"/>
</dbReference>
<dbReference type="Proteomes" id="UP000637002">
    <property type="component" value="Unassembled WGS sequence"/>
</dbReference>
<protein>
    <submittedName>
        <fullName evidence="2">Flavin-dependent oxidoreductase</fullName>
    </submittedName>
</protein>
<dbReference type="GO" id="GO:0005829">
    <property type="term" value="C:cytosol"/>
    <property type="evidence" value="ECO:0007669"/>
    <property type="project" value="TreeGrafter"/>
</dbReference>
<reference evidence="2" key="2">
    <citation type="submission" date="2020-09" db="EMBL/GenBank/DDBJ databases">
        <authorList>
            <person name="Sun Q."/>
            <person name="Zhou Y."/>
        </authorList>
    </citation>
    <scope>NUCLEOTIDE SEQUENCE</scope>
    <source>
        <strain evidence="2">CGMCC 1.12919</strain>
    </source>
</reference>
<dbReference type="RefSeq" id="WP_188610822.1">
    <property type="nucleotide sequence ID" value="NZ_BMGG01000007.1"/>
</dbReference>
<dbReference type="PANTHER" id="PTHR30137:SF6">
    <property type="entry name" value="LUCIFERASE-LIKE MONOOXYGENASE"/>
    <property type="match status" value="1"/>
</dbReference>